<dbReference type="Pfam" id="PF00005">
    <property type="entry name" value="ABC_tran"/>
    <property type="match status" value="1"/>
</dbReference>
<protein>
    <recommendedName>
        <fullName evidence="6">High-affinity branched-chain amino acid transport ATP-binding protein</fullName>
    </recommendedName>
</protein>
<dbReference type="SUPFAM" id="SSF52540">
    <property type="entry name" value="P-loop containing nucleoside triphosphate hydrolases"/>
    <property type="match status" value="1"/>
</dbReference>
<dbReference type="GO" id="GO:0015658">
    <property type="term" value="F:branched-chain amino acid transmembrane transporter activity"/>
    <property type="evidence" value="ECO:0007669"/>
    <property type="project" value="UniProtKB-UniRule"/>
</dbReference>
<dbReference type="Proteomes" id="UP000030060">
    <property type="component" value="Unassembled WGS sequence"/>
</dbReference>
<dbReference type="GO" id="GO:0015807">
    <property type="term" value="P:L-amino acid transport"/>
    <property type="evidence" value="ECO:0007669"/>
    <property type="project" value="TreeGrafter"/>
</dbReference>
<dbReference type="PROSITE" id="PS50893">
    <property type="entry name" value="ABC_TRANSPORTER_2"/>
    <property type="match status" value="1"/>
</dbReference>
<dbReference type="OrthoDB" id="9776369at2"/>
<evidence type="ECO:0000256" key="2">
    <source>
        <dbReference type="ARBA" id="ARBA00022448"/>
    </source>
</evidence>
<dbReference type="PANTHER" id="PTHR43820">
    <property type="entry name" value="HIGH-AFFINITY BRANCHED-CHAIN AMINO ACID TRANSPORT ATP-BINDING PROTEIN LIVF"/>
    <property type="match status" value="1"/>
</dbReference>
<dbReference type="PIRSF" id="PIRSF039137">
    <property type="entry name" value="ABC_branched_ATPase"/>
    <property type="match status" value="1"/>
</dbReference>
<dbReference type="InterPro" id="IPR017871">
    <property type="entry name" value="ABC_transporter-like_CS"/>
</dbReference>
<sequence length="238" mass="26093">MSEALLNVEGLQVRYGAIEAVKSLDLHIAEGERVTLIGANGAGKSSSLKALTGLLPAAKGSIHFAGRSILGQAPEHLLRQGIAMVPEGRGIFARMSVLENLQAGAFLRRDNEQVRREMRQLFEHFPRLEERLHQSAGLLSGGEQQMLALARALLSRPRLLILDEPSMGLAPIMVEKIFQVIDDVCRQGMTLLLVEQNARLALQVTDRAYVMDTGRITLTGPSQDLLEHPEVRSAYLGE</sequence>
<organism evidence="8 9">
    <name type="scientific">Pseudomonas fluorescens LMG 5329</name>
    <dbReference type="NCBI Taxonomy" id="1324332"/>
    <lineage>
        <taxon>Bacteria</taxon>
        <taxon>Pseudomonadati</taxon>
        <taxon>Pseudomonadota</taxon>
        <taxon>Gammaproteobacteria</taxon>
        <taxon>Pseudomonadales</taxon>
        <taxon>Pseudomonadaceae</taxon>
        <taxon>Pseudomonas</taxon>
    </lineage>
</organism>
<feature type="domain" description="ABC transporter" evidence="7">
    <location>
        <begin position="6"/>
        <end position="238"/>
    </location>
</feature>
<dbReference type="PROSITE" id="PS00211">
    <property type="entry name" value="ABC_TRANSPORTER_1"/>
    <property type="match status" value="1"/>
</dbReference>
<dbReference type="AlphaFoldDB" id="A0A0A1Z183"/>
<evidence type="ECO:0000313" key="8">
    <source>
        <dbReference type="EMBL" id="KGE67019.1"/>
    </source>
</evidence>
<dbReference type="Gene3D" id="3.40.50.300">
    <property type="entry name" value="P-loop containing nucleotide triphosphate hydrolases"/>
    <property type="match status" value="1"/>
</dbReference>
<accession>A0A0A1Z183</accession>
<evidence type="ECO:0000256" key="1">
    <source>
        <dbReference type="ARBA" id="ARBA00005417"/>
    </source>
</evidence>
<evidence type="ECO:0000256" key="5">
    <source>
        <dbReference type="ARBA" id="ARBA00022970"/>
    </source>
</evidence>
<name>A0A0A1Z183_PSEFL</name>
<dbReference type="RefSeq" id="WP_033896752.1">
    <property type="nucleotide sequence ID" value="NZ_ASGY01000111.1"/>
</dbReference>
<dbReference type="EMBL" id="ASGY01000111">
    <property type="protein sequence ID" value="KGE67019.1"/>
    <property type="molecule type" value="Genomic_DNA"/>
</dbReference>
<keyword evidence="4 6" id="KW-0067">ATP-binding</keyword>
<dbReference type="GO" id="GO:0005524">
    <property type="term" value="F:ATP binding"/>
    <property type="evidence" value="ECO:0007669"/>
    <property type="project" value="UniProtKB-UniRule"/>
</dbReference>
<evidence type="ECO:0000256" key="4">
    <source>
        <dbReference type="ARBA" id="ARBA00022840"/>
    </source>
</evidence>
<dbReference type="InterPro" id="IPR027417">
    <property type="entry name" value="P-loop_NTPase"/>
</dbReference>
<evidence type="ECO:0000256" key="6">
    <source>
        <dbReference type="PIRNR" id="PIRNR039137"/>
    </source>
</evidence>
<dbReference type="InterPro" id="IPR003439">
    <property type="entry name" value="ABC_transporter-like_ATP-bd"/>
</dbReference>
<gene>
    <name evidence="8" type="ORF">K814_0115910</name>
</gene>
<dbReference type="PANTHER" id="PTHR43820:SF4">
    <property type="entry name" value="HIGH-AFFINITY BRANCHED-CHAIN AMINO ACID TRANSPORT ATP-BINDING PROTEIN LIVF"/>
    <property type="match status" value="1"/>
</dbReference>
<evidence type="ECO:0000256" key="3">
    <source>
        <dbReference type="ARBA" id="ARBA00022741"/>
    </source>
</evidence>
<comment type="similarity">
    <text evidence="1 6">Belongs to the ABC transporter superfamily.</text>
</comment>
<reference evidence="8 9" key="1">
    <citation type="journal article" date="2013" name="Genome Announc.">
        <title>Draft Genome Sequence of Pseudomonas fluorescens LMG 5329, a White Line-Inducing Principle-Producing Bioindicator for the Mushroom Pathogen Pseudomonas tolaasii.</title>
        <authorList>
            <person name="Ghequire M.G."/>
            <person name="Rokni-Zadeh H."/>
            <person name="Zarrineh P."/>
            <person name="De Mot R."/>
        </authorList>
    </citation>
    <scope>NUCLEOTIDE SEQUENCE [LARGE SCALE GENOMIC DNA]</scope>
    <source>
        <strain evidence="8 9">LMG 5329</strain>
    </source>
</reference>
<dbReference type="SMART" id="SM00382">
    <property type="entry name" value="AAA"/>
    <property type="match status" value="1"/>
</dbReference>
<dbReference type="InterPro" id="IPR030660">
    <property type="entry name" value="ABC_branched_ATPase_LivF/BraG"/>
</dbReference>
<keyword evidence="2 6" id="KW-0813">Transport</keyword>
<proteinExistence type="inferred from homology"/>
<keyword evidence="3 6" id="KW-0547">Nucleotide-binding</keyword>
<keyword evidence="5 6" id="KW-0029">Amino-acid transport</keyword>
<evidence type="ECO:0000259" key="7">
    <source>
        <dbReference type="PROSITE" id="PS50893"/>
    </source>
</evidence>
<evidence type="ECO:0000313" key="9">
    <source>
        <dbReference type="Proteomes" id="UP000030060"/>
    </source>
</evidence>
<dbReference type="InterPro" id="IPR052156">
    <property type="entry name" value="BCAA_Transport_ATP-bd_LivF"/>
</dbReference>
<dbReference type="CDD" id="cd03224">
    <property type="entry name" value="ABC_TM1139_LivF_branched"/>
    <property type="match status" value="1"/>
</dbReference>
<comment type="caution">
    <text evidence="8">The sequence shown here is derived from an EMBL/GenBank/DDBJ whole genome shotgun (WGS) entry which is preliminary data.</text>
</comment>
<dbReference type="InterPro" id="IPR003593">
    <property type="entry name" value="AAA+_ATPase"/>
</dbReference>
<dbReference type="GO" id="GO:0016887">
    <property type="term" value="F:ATP hydrolysis activity"/>
    <property type="evidence" value="ECO:0007669"/>
    <property type="project" value="InterPro"/>
</dbReference>